<sequence length="79" mass="8620">MRWEEEAADPLVVWVRWHLVELAGVGAPLGLAVTVSWWFAVLAAGAASAWAAQEARQAHRHRRLNTAATTAIDASEESE</sequence>
<dbReference type="EMBL" id="JACCBA010000001">
    <property type="protein sequence ID" value="NYD45585.1"/>
    <property type="molecule type" value="Genomic_DNA"/>
</dbReference>
<dbReference type="AlphaFoldDB" id="A0A7Y9ED62"/>
<evidence type="ECO:0000256" key="1">
    <source>
        <dbReference type="SAM" id="Phobius"/>
    </source>
</evidence>
<proteinExistence type="predicted"/>
<name>A0A7Y9ED62_9ACTN</name>
<comment type="caution">
    <text evidence="2">The sequence shown here is derived from an EMBL/GenBank/DDBJ whole genome shotgun (WGS) entry which is preliminary data.</text>
</comment>
<gene>
    <name evidence="2" type="ORF">BJY14_001568</name>
</gene>
<evidence type="ECO:0000313" key="2">
    <source>
        <dbReference type="EMBL" id="NYD45585.1"/>
    </source>
</evidence>
<keyword evidence="3" id="KW-1185">Reference proteome</keyword>
<dbReference type="Proteomes" id="UP000529783">
    <property type="component" value="Unassembled WGS sequence"/>
</dbReference>
<protein>
    <submittedName>
        <fullName evidence="2">Uncharacterized protein</fullName>
    </submittedName>
</protein>
<keyword evidence="1" id="KW-1133">Transmembrane helix</keyword>
<reference evidence="2 3" key="1">
    <citation type="submission" date="2020-07" db="EMBL/GenBank/DDBJ databases">
        <title>Sequencing the genomes of 1000 actinobacteria strains.</title>
        <authorList>
            <person name="Klenk H.-P."/>
        </authorList>
    </citation>
    <scope>NUCLEOTIDE SEQUENCE [LARGE SCALE GENOMIC DNA]</scope>
    <source>
        <strain evidence="2 3">DSM 40398</strain>
    </source>
</reference>
<feature type="transmembrane region" description="Helical" evidence="1">
    <location>
        <begin position="29"/>
        <end position="52"/>
    </location>
</feature>
<dbReference type="RefSeq" id="WP_179842988.1">
    <property type="nucleotide sequence ID" value="NZ_JACCBA010000001.1"/>
</dbReference>
<evidence type="ECO:0000313" key="3">
    <source>
        <dbReference type="Proteomes" id="UP000529783"/>
    </source>
</evidence>
<keyword evidence="1" id="KW-0812">Transmembrane</keyword>
<accession>A0A7Y9ED62</accession>
<organism evidence="2 3">
    <name type="scientific">Actinomadura luteofluorescens</name>
    <dbReference type="NCBI Taxonomy" id="46163"/>
    <lineage>
        <taxon>Bacteria</taxon>
        <taxon>Bacillati</taxon>
        <taxon>Actinomycetota</taxon>
        <taxon>Actinomycetes</taxon>
        <taxon>Streptosporangiales</taxon>
        <taxon>Thermomonosporaceae</taxon>
        <taxon>Actinomadura</taxon>
    </lineage>
</organism>
<keyword evidence="1" id="KW-0472">Membrane</keyword>